<dbReference type="AlphaFoldDB" id="A0A133KZS4"/>
<dbReference type="EMBL" id="LRPN01000021">
    <property type="protein sequence ID" value="KWZ85076.1"/>
    <property type="molecule type" value="Genomic_DNA"/>
</dbReference>
<dbReference type="Pfam" id="PF00672">
    <property type="entry name" value="HAMP"/>
    <property type="match status" value="1"/>
</dbReference>
<dbReference type="GO" id="GO:0007165">
    <property type="term" value="P:signal transduction"/>
    <property type="evidence" value="ECO:0007669"/>
    <property type="project" value="UniProtKB-KW"/>
</dbReference>
<feature type="transmembrane region" description="Helical" evidence="7">
    <location>
        <begin position="12"/>
        <end position="31"/>
    </location>
</feature>
<comment type="caution">
    <text evidence="10">The sequence shown here is derived from an EMBL/GenBank/DDBJ whole genome shotgun (WGS) entry which is preliminary data.</text>
</comment>
<protein>
    <submittedName>
        <fullName evidence="10">Methyl-accepting chemotaxis protein signaling domain protein</fullName>
    </submittedName>
</protein>
<dbReference type="Gene3D" id="1.10.287.950">
    <property type="entry name" value="Methyl-accepting chemotaxis protein"/>
    <property type="match status" value="1"/>
</dbReference>
<reference evidence="11" key="1">
    <citation type="submission" date="2016-01" db="EMBL/GenBank/DDBJ databases">
        <authorList>
            <person name="Mitreva M."/>
            <person name="Pepin K.H."/>
            <person name="Mihindukulasuriya K.A."/>
            <person name="Fulton R."/>
            <person name="Fronick C."/>
            <person name="O'Laughlin M."/>
            <person name="Miner T."/>
            <person name="Herter B."/>
            <person name="Rosa B.A."/>
            <person name="Cordes M."/>
            <person name="Tomlinson C."/>
            <person name="Wollam A."/>
            <person name="Palsikar V.B."/>
            <person name="Mardis E.R."/>
            <person name="Wilson R.K."/>
        </authorList>
    </citation>
    <scope>NUCLEOTIDE SEQUENCE [LARGE SCALE GENOMIC DNA]</scope>
    <source>
        <strain evidence="11">GED7749B</strain>
    </source>
</reference>
<dbReference type="GO" id="GO:0004888">
    <property type="term" value="F:transmembrane signaling receptor activity"/>
    <property type="evidence" value="ECO:0007669"/>
    <property type="project" value="InterPro"/>
</dbReference>
<sequence length="563" mass="61080">MQLTVSRKLFLVFGSILSLLIIVSAGAYIGLNKLDSTYAKLIGVQTKNLDSAKNIKISVREQSAAVRGYLLTGEPAYLDDYKEATNNYKAQSKALLCHLTDPSNISNVKEQQALFNQYTAILNEEIAYKQNGQEKKALQLVSTSGRQTGKELGNQTDALVKGINHVLDVEKQKTEKTVHFLILLISSISAVSILIGIGLLLLLSRAISRPVRVVSEAIKNIAEGRLNIEKVDVKNKDELGQMAGLLNEMISDLRNIISQVSEASEQVSASSQELAASAEQSSQVSEHIAEVTQEAAEKTDHEMVQIQQVTATVEQMSLELHKIAGNSEDMEKAVEIANTLTKEGDKAVSNVQNQMNHIEKTVANASDIIRSLEKRSEEISRIMGIITSIAEQTNLLALNATIEAARAGEHGQGFAVVANEVRKLAEESKKSADEIRTMVSNIQSEMTHAVKAMEEGHHQVNTGLKESSDAGAAFIKISESMENVLGKVQEVAASVESLNDQGAQITKTLEELAVISTKTAEANQESSAATEEQLATMEEISSLSNALAHLAQDLQDGIQHFKL</sequence>
<dbReference type="CDD" id="cd11386">
    <property type="entry name" value="MCP_signal"/>
    <property type="match status" value="1"/>
</dbReference>
<dbReference type="GO" id="GO:0005886">
    <property type="term" value="C:plasma membrane"/>
    <property type="evidence" value="ECO:0007669"/>
    <property type="project" value="UniProtKB-SubCell"/>
</dbReference>
<evidence type="ECO:0000256" key="5">
    <source>
        <dbReference type="ARBA" id="ARBA00029447"/>
    </source>
</evidence>
<accession>A0A133KZS4</accession>
<evidence type="ECO:0000256" key="3">
    <source>
        <dbReference type="ARBA" id="ARBA00023136"/>
    </source>
</evidence>
<dbReference type="SMART" id="SM00283">
    <property type="entry name" value="MA"/>
    <property type="match status" value="1"/>
</dbReference>
<dbReference type="RefSeq" id="WP_061086484.1">
    <property type="nucleotide sequence ID" value="NZ_KQ955803.1"/>
</dbReference>
<dbReference type="PANTHER" id="PTHR32089">
    <property type="entry name" value="METHYL-ACCEPTING CHEMOTAXIS PROTEIN MCPB"/>
    <property type="match status" value="1"/>
</dbReference>
<comment type="similarity">
    <text evidence="5">Belongs to the methyl-accepting chemotaxis (MCP) protein family.</text>
</comment>
<evidence type="ECO:0000256" key="1">
    <source>
        <dbReference type="ARBA" id="ARBA00004236"/>
    </source>
</evidence>
<dbReference type="InterPro" id="IPR007891">
    <property type="entry name" value="CHASE3"/>
</dbReference>
<dbReference type="PANTHER" id="PTHR32089:SF112">
    <property type="entry name" value="LYSOZYME-LIKE PROTEIN-RELATED"/>
    <property type="match status" value="1"/>
</dbReference>
<evidence type="ECO:0000259" key="8">
    <source>
        <dbReference type="PROSITE" id="PS50111"/>
    </source>
</evidence>
<feature type="transmembrane region" description="Helical" evidence="7">
    <location>
        <begin position="180"/>
        <end position="203"/>
    </location>
</feature>
<proteinExistence type="inferred from homology"/>
<dbReference type="GO" id="GO:0006935">
    <property type="term" value="P:chemotaxis"/>
    <property type="evidence" value="ECO:0007669"/>
    <property type="project" value="InterPro"/>
</dbReference>
<dbReference type="SUPFAM" id="SSF58104">
    <property type="entry name" value="Methyl-accepting chemotaxis protein (MCP) signaling domain"/>
    <property type="match status" value="1"/>
</dbReference>
<keyword evidence="4 6" id="KW-0807">Transducer</keyword>
<dbReference type="PROSITE" id="PS50111">
    <property type="entry name" value="CHEMOTAXIS_TRANSDUC_2"/>
    <property type="match status" value="1"/>
</dbReference>
<evidence type="ECO:0000313" key="11">
    <source>
        <dbReference type="Proteomes" id="UP000070376"/>
    </source>
</evidence>
<evidence type="ECO:0000259" key="9">
    <source>
        <dbReference type="PROSITE" id="PS50885"/>
    </source>
</evidence>
<dbReference type="Pfam" id="PF05227">
    <property type="entry name" value="CHASE3"/>
    <property type="match status" value="1"/>
</dbReference>
<dbReference type="SMART" id="SM00304">
    <property type="entry name" value="HAMP"/>
    <property type="match status" value="2"/>
</dbReference>
<feature type="domain" description="HAMP" evidence="9">
    <location>
        <begin position="205"/>
        <end position="258"/>
    </location>
</feature>
<dbReference type="Proteomes" id="UP000070376">
    <property type="component" value="Unassembled WGS sequence"/>
</dbReference>
<dbReference type="PATRIC" id="fig|1398.22.peg.593"/>
<dbReference type="InterPro" id="IPR004090">
    <property type="entry name" value="Chemotax_Me-accpt_rcpt"/>
</dbReference>
<evidence type="ECO:0000256" key="2">
    <source>
        <dbReference type="ARBA" id="ARBA00022475"/>
    </source>
</evidence>
<evidence type="ECO:0000256" key="6">
    <source>
        <dbReference type="PROSITE-ProRule" id="PRU00284"/>
    </source>
</evidence>
<feature type="domain" description="Methyl-accepting transducer" evidence="8">
    <location>
        <begin position="277"/>
        <end position="513"/>
    </location>
</feature>
<evidence type="ECO:0000256" key="4">
    <source>
        <dbReference type="ARBA" id="ARBA00023224"/>
    </source>
</evidence>
<dbReference type="CDD" id="cd06225">
    <property type="entry name" value="HAMP"/>
    <property type="match status" value="1"/>
</dbReference>
<organism evidence="10 11">
    <name type="scientific">Heyndrickxia coagulans</name>
    <name type="common">Weizmannia coagulans</name>
    <dbReference type="NCBI Taxonomy" id="1398"/>
    <lineage>
        <taxon>Bacteria</taxon>
        <taxon>Bacillati</taxon>
        <taxon>Bacillota</taxon>
        <taxon>Bacilli</taxon>
        <taxon>Bacillales</taxon>
        <taxon>Bacillaceae</taxon>
        <taxon>Heyndrickxia</taxon>
    </lineage>
</organism>
<name>A0A133KZS4_HEYCO</name>
<dbReference type="Gene3D" id="6.10.340.10">
    <property type="match status" value="1"/>
</dbReference>
<keyword evidence="2" id="KW-1003">Cell membrane</keyword>
<keyword evidence="7" id="KW-0812">Transmembrane</keyword>
<dbReference type="Pfam" id="PF00015">
    <property type="entry name" value="MCPsignal"/>
    <property type="match status" value="1"/>
</dbReference>
<dbReference type="InterPro" id="IPR003660">
    <property type="entry name" value="HAMP_dom"/>
</dbReference>
<comment type="subcellular location">
    <subcellularLocation>
        <location evidence="1">Cell membrane</location>
    </subcellularLocation>
</comment>
<evidence type="ECO:0000313" key="10">
    <source>
        <dbReference type="EMBL" id="KWZ85076.1"/>
    </source>
</evidence>
<evidence type="ECO:0000256" key="7">
    <source>
        <dbReference type="SAM" id="Phobius"/>
    </source>
</evidence>
<keyword evidence="7" id="KW-1133">Transmembrane helix</keyword>
<dbReference type="InterPro" id="IPR004089">
    <property type="entry name" value="MCPsignal_dom"/>
</dbReference>
<gene>
    <name evidence="10" type="ORF">HMPREF3213_00595</name>
</gene>
<keyword evidence="3 7" id="KW-0472">Membrane</keyword>
<dbReference type="PRINTS" id="PR00260">
    <property type="entry name" value="CHEMTRNSDUCR"/>
</dbReference>
<dbReference type="PROSITE" id="PS50885">
    <property type="entry name" value="HAMP"/>
    <property type="match status" value="1"/>
</dbReference>